<sequence length="333" mass="37930">MKLSKIALKYIYTFLFTTAVLFIFIRSNSNIYIEKSFSLNYNYSIKSLGLKYPVPIQYFYYLKDIITGNLGYVNNPYYNGSFISAIHVFLPNTLFIIITSFIVSLILGYYIGIKISMSGFKFNISMILMPFFYVLTGLSLLLIFGSILGVLPVKGTVSPLAFGPKNHWVIPYNNNIIVTYPTGSIIIDSIIHLSGPVFLSSILYFIMPFVTIVIPTMVYTASYVSMTVYNEIKRDYGMSLIIYSNSYKDMISKLRNNIRSKIISGIKRSFLLVVIGSIISGIIFSYQGMWSLLFYSSRYNYNAFSVSSSVLIFFIIIIIFYFIVDAYGGVYEI</sequence>
<evidence type="ECO:0000313" key="6">
    <source>
        <dbReference type="Proteomes" id="UP000000438"/>
    </source>
</evidence>
<dbReference type="GeneID" id="2844263"/>
<reference evidence="5 6" key="1">
    <citation type="journal article" date="2004" name="Proc. Natl. Acad. Sci. U.S.A.">
        <title>Genome sequence of Picrophilus torridus and its implications for life around pH 0.</title>
        <authorList>
            <person name="Futterer O."/>
            <person name="Angelov A."/>
            <person name="Liesegang H."/>
            <person name="Gottschalk G."/>
            <person name="Schleper C."/>
            <person name="Schepers B."/>
            <person name="Dock C."/>
            <person name="Antranikian G."/>
            <person name="Liebl W."/>
        </authorList>
    </citation>
    <scope>NUCLEOTIDE SEQUENCE [LARGE SCALE GENOMIC DNA]</scope>
    <source>
        <strain evidence="6">ATCC 700027 / DSM 9790 / JCM 10055 / NBRC 100828</strain>
    </source>
</reference>
<evidence type="ECO:0000256" key="3">
    <source>
        <dbReference type="ARBA" id="ARBA00022475"/>
    </source>
</evidence>
<dbReference type="Proteomes" id="UP000000438">
    <property type="component" value="Chromosome"/>
</dbReference>
<comment type="subcellular location">
    <subcellularLocation>
        <location evidence="1">Cell membrane</location>
        <topology evidence="1">Multi-pass membrane protein</topology>
    </subcellularLocation>
</comment>
<dbReference type="OrthoDB" id="44105at2157"/>
<name>Q6L162_PICTO</name>
<protein>
    <submittedName>
        <fullName evidence="5">Oligopeptide ABC transporter Dpp2, permease protein</fullName>
    </submittedName>
</protein>
<proteinExistence type="predicted"/>
<feature type="transmembrane region" description="Helical" evidence="4">
    <location>
        <begin position="301"/>
        <end position="324"/>
    </location>
</feature>
<keyword evidence="3" id="KW-1003">Cell membrane</keyword>
<keyword evidence="4" id="KW-0812">Transmembrane</keyword>
<dbReference type="STRING" id="263820.PTO0705"/>
<dbReference type="PANTHER" id="PTHR43163:SF6">
    <property type="entry name" value="DIPEPTIDE TRANSPORT SYSTEM PERMEASE PROTEIN DPPB-RELATED"/>
    <property type="match status" value="1"/>
</dbReference>
<dbReference type="KEGG" id="pto:PTO0705"/>
<evidence type="ECO:0000313" key="5">
    <source>
        <dbReference type="EMBL" id="AAT43290.1"/>
    </source>
</evidence>
<feature type="transmembrane region" description="Helical" evidence="4">
    <location>
        <begin position="82"/>
        <end position="110"/>
    </location>
</feature>
<organism evidence="5 6">
    <name type="scientific">Picrophilus torridus (strain ATCC 700027 / DSM 9790 / JCM 10055 / NBRC 100828 / KAW 2/3)</name>
    <dbReference type="NCBI Taxonomy" id="1122961"/>
    <lineage>
        <taxon>Archaea</taxon>
        <taxon>Methanobacteriati</taxon>
        <taxon>Thermoplasmatota</taxon>
        <taxon>Thermoplasmata</taxon>
        <taxon>Thermoplasmatales</taxon>
        <taxon>Picrophilaceae</taxon>
        <taxon>Picrophilus</taxon>
    </lineage>
</organism>
<accession>Q6L162</accession>
<keyword evidence="4" id="KW-0472">Membrane</keyword>
<dbReference type="PaxDb" id="263820-PTO0705"/>
<feature type="transmembrane region" description="Helical" evidence="4">
    <location>
        <begin position="7"/>
        <end position="25"/>
    </location>
</feature>
<feature type="transmembrane region" description="Helical" evidence="4">
    <location>
        <begin position="202"/>
        <end position="224"/>
    </location>
</feature>
<feature type="transmembrane region" description="Helical" evidence="4">
    <location>
        <begin position="269"/>
        <end position="289"/>
    </location>
</feature>
<dbReference type="InParanoid" id="Q6L162"/>
<dbReference type="PANTHER" id="PTHR43163">
    <property type="entry name" value="DIPEPTIDE TRANSPORT SYSTEM PERMEASE PROTEIN DPPB-RELATED"/>
    <property type="match status" value="1"/>
</dbReference>
<feature type="transmembrane region" description="Helical" evidence="4">
    <location>
        <begin position="131"/>
        <end position="151"/>
    </location>
</feature>
<evidence type="ECO:0000256" key="4">
    <source>
        <dbReference type="SAM" id="Phobius"/>
    </source>
</evidence>
<dbReference type="RefSeq" id="WP_011177506.1">
    <property type="nucleotide sequence ID" value="NC_005877.1"/>
</dbReference>
<evidence type="ECO:0000256" key="2">
    <source>
        <dbReference type="ARBA" id="ARBA00022448"/>
    </source>
</evidence>
<gene>
    <name evidence="5" type="ordered locus">PTO0705</name>
</gene>
<keyword evidence="4" id="KW-1133">Transmembrane helix</keyword>
<dbReference type="EMBL" id="AE017261">
    <property type="protein sequence ID" value="AAT43290.1"/>
    <property type="molecule type" value="Genomic_DNA"/>
</dbReference>
<dbReference type="GO" id="GO:0005886">
    <property type="term" value="C:plasma membrane"/>
    <property type="evidence" value="ECO:0007669"/>
    <property type="project" value="UniProtKB-SubCell"/>
</dbReference>
<dbReference type="eggNOG" id="arCOG00751">
    <property type="taxonomic scope" value="Archaea"/>
</dbReference>
<dbReference type="AlphaFoldDB" id="Q6L162"/>
<dbReference type="HOGENOM" id="CLU_833185_0_0_2"/>
<keyword evidence="2" id="KW-0813">Transport</keyword>
<evidence type="ECO:0000256" key="1">
    <source>
        <dbReference type="ARBA" id="ARBA00004651"/>
    </source>
</evidence>